<dbReference type="Proteomes" id="UP001060336">
    <property type="component" value="Chromosome"/>
</dbReference>
<evidence type="ECO:0000313" key="4">
    <source>
        <dbReference type="Proteomes" id="UP001060336"/>
    </source>
</evidence>
<dbReference type="AlphaFoldDB" id="A0A9J7B0Q3"/>
<gene>
    <name evidence="2 3" type="primary">rsfS</name>
    <name evidence="3" type="ORF">NUH88_11710</name>
</gene>
<comment type="function">
    <text evidence="2">Functions as a ribosomal silencing factor. Interacts with ribosomal protein uL14 (rplN), blocking formation of intersubunit bridge B8. Prevents association of the 30S and 50S ribosomal subunits and the formation of functional ribosomes, thus repressing translation.</text>
</comment>
<dbReference type="PANTHER" id="PTHR21043:SF0">
    <property type="entry name" value="MITOCHONDRIAL ASSEMBLY OF RIBOSOMAL LARGE SUBUNIT PROTEIN 1"/>
    <property type="match status" value="1"/>
</dbReference>
<protein>
    <recommendedName>
        <fullName evidence="2">Ribosomal silencing factor RsfS</fullName>
    </recommendedName>
</protein>
<organism evidence="3 4">
    <name type="scientific">Nisaea acidiphila</name>
    <dbReference type="NCBI Taxonomy" id="1862145"/>
    <lineage>
        <taxon>Bacteria</taxon>
        <taxon>Pseudomonadati</taxon>
        <taxon>Pseudomonadota</taxon>
        <taxon>Alphaproteobacteria</taxon>
        <taxon>Rhodospirillales</taxon>
        <taxon>Thalassobaculaceae</taxon>
        <taxon>Nisaea</taxon>
    </lineage>
</organism>
<comment type="similarity">
    <text evidence="1 2">Belongs to the Iojap/RsfS family.</text>
</comment>
<evidence type="ECO:0000256" key="2">
    <source>
        <dbReference type="HAMAP-Rule" id="MF_01477"/>
    </source>
</evidence>
<dbReference type="RefSeq" id="WP_257772196.1">
    <property type="nucleotide sequence ID" value="NZ_CP102480.1"/>
</dbReference>
<comment type="subcellular location">
    <subcellularLocation>
        <location evidence="2">Cytoplasm</location>
    </subcellularLocation>
</comment>
<dbReference type="GO" id="GO:0043023">
    <property type="term" value="F:ribosomal large subunit binding"/>
    <property type="evidence" value="ECO:0007669"/>
    <property type="project" value="TreeGrafter"/>
</dbReference>
<dbReference type="InterPro" id="IPR004394">
    <property type="entry name" value="Iojap/RsfS/C7orf30"/>
</dbReference>
<proteinExistence type="inferred from homology"/>
<evidence type="ECO:0000256" key="1">
    <source>
        <dbReference type="ARBA" id="ARBA00010574"/>
    </source>
</evidence>
<dbReference type="EMBL" id="CP102480">
    <property type="protein sequence ID" value="UUX52233.1"/>
    <property type="molecule type" value="Genomic_DNA"/>
</dbReference>
<dbReference type="GO" id="GO:0090071">
    <property type="term" value="P:negative regulation of ribosome biogenesis"/>
    <property type="evidence" value="ECO:0007669"/>
    <property type="project" value="UniProtKB-UniRule"/>
</dbReference>
<dbReference type="NCBIfam" id="TIGR00090">
    <property type="entry name" value="rsfS_iojap_ybeB"/>
    <property type="match status" value="1"/>
</dbReference>
<dbReference type="Pfam" id="PF02410">
    <property type="entry name" value="RsfS"/>
    <property type="match status" value="1"/>
</dbReference>
<dbReference type="HAMAP" id="MF_01477">
    <property type="entry name" value="Iojap_RsfS"/>
    <property type="match status" value="1"/>
</dbReference>
<name>A0A9J7B0Q3_9PROT</name>
<dbReference type="GO" id="GO:0042256">
    <property type="term" value="P:cytosolic ribosome assembly"/>
    <property type="evidence" value="ECO:0007669"/>
    <property type="project" value="UniProtKB-UniRule"/>
</dbReference>
<accession>A0A9J7B0Q3</accession>
<comment type="subunit">
    <text evidence="2">Interacts with ribosomal protein uL14 (rplN).</text>
</comment>
<dbReference type="GO" id="GO:0017148">
    <property type="term" value="P:negative regulation of translation"/>
    <property type="evidence" value="ECO:0007669"/>
    <property type="project" value="UniProtKB-UniRule"/>
</dbReference>
<keyword evidence="4" id="KW-1185">Reference proteome</keyword>
<keyword evidence="2" id="KW-0810">Translation regulation</keyword>
<dbReference type="GO" id="GO:0005737">
    <property type="term" value="C:cytoplasm"/>
    <property type="evidence" value="ECO:0007669"/>
    <property type="project" value="UniProtKB-SubCell"/>
</dbReference>
<dbReference type="PANTHER" id="PTHR21043">
    <property type="entry name" value="IOJAP SUPERFAMILY ORTHOLOG"/>
    <property type="match status" value="1"/>
</dbReference>
<dbReference type="KEGG" id="naci:NUH88_11710"/>
<reference evidence="3" key="1">
    <citation type="submission" date="2022-08" db="EMBL/GenBank/DDBJ databases">
        <title>Nisaea acidiphila sp. nov., isolated from a marine algal debris and emended description of the genus Nisaea Urios et al. 2008.</title>
        <authorList>
            <person name="Kwon K."/>
        </authorList>
    </citation>
    <scope>NUCLEOTIDE SEQUENCE</scope>
    <source>
        <strain evidence="3">MEBiC11861</strain>
    </source>
</reference>
<keyword evidence="2" id="KW-0963">Cytoplasm</keyword>
<dbReference type="InterPro" id="IPR043519">
    <property type="entry name" value="NT_sf"/>
</dbReference>
<dbReference type="SUPFAM" id="SSF81301">
    <property type="entry name" value="Nucleotidyltransferase"/>
    <property type="match status" value="1"/>
</dbReference>
<sequence>MPKKAALPSRESLVDLASRSLDDSKAEDIVVIDLEGKSSISDHMLIASGRSTRQVAAMAEHLIEKLKSVGVKGISVEGQSQGDWVLIDAGDIIVHLFRPEVREFYALEKMWGSEPPARGRVVQIGDAAEAREMAHA</sequence>
<keyword evidence="2" id="KW-0678">Repressor</keyword>
<evidence type="ECO:0000313" key="3">
    <source>
        <dbReference type="EMBL" id="UUX52233.1"/>
    </source>
</evidence>
<dbReference type="Gene3D" id="3.30.460.10">
    <property type="entry name" value="Beta Polymerase, domain 2"/>
    <property type="match status" value="1"/>
</dbReference>